<sequence length="79" mass="9117">LVMLSKLKKNILQNIQSGLCVPPIDKQKEDIELKYMHNKYVLISFNKVLMLNCYDIVILQWIPGHTDIPGNEKADHLAK</sequence>
<gene>
    <name evidence="1" type="primary">ORF220805</name>
</gene>
<feature type="non-terminal residue" evidence="1">
    <location>
        <position position="1"/>
    </location>
</feature>
<accession>A0A0B7C3N3</accession>
<dbReference type="EMBL" id="HACG01052375">
    <property type="protein sequence ID" value="CEK99246.1"/>
    <property type="molecule type" value="Transcribed_RNA"/>
</dbReference>
<dbReference type="GO" id="GO:0003676">
    <property type="term" value="F:nucleic acid binding"/>
    <property type="evidence" value="ECO:0007669"/>
    <property type="project" value="InterPro"/>
</dbReference>
<name>A0A0B7C3N3_9EUPU</name>
<evidence type="ECO:0000313" key="1">
    <source>
        <dbReference type="EMBL" id="CEK99246.1"/>
    </source>
</evidence>
<dbReference type="Gene3D" id="3.30.420.10">
    <property type="entry name" value="Ribonuclease H-like superfamily/Ribonuclease H"/>
    <property type="match status" value="1"/>
</dbReference>
<dbReference type="InterPro" id="IPR036397">
    <property type="entry name" value="RNaseH_sf"/>
</dbReference>
<protein>
    <submittedName>
        <fullName evidence="1">Uncharacterized protein</fullName>
    </submittedName>
</protein>
<dbReference type="InterPro" id="IPR012337">
    <property type="entry name" value="RNaseH-like_sf"/>
</dbReference>
<proteinExistence type="predicted"/>
<organism evidence="1">
    <name type="scientific">Arion vulgaris</name>
    <dbReference type="NCBI Taxonomy" id="1028688"/>
    <lineage>
        <taxon>Eukaryota</taxon>
        <taxon>Metazoa</taxon>
        <taxon>Spiralia</taxon>
        <taxon>Lophotrochozoa</taxon>
        <taxon>Mollusca</taxon>
        <taxon>Gastropoda</taxon>
        <taxon>Heterobranchia</taxon>
        <taxon>Euthyneura</taxon>
        <taxon>Panpulmonata</taxon>
        <taxon>Eupulmonata</taxon>
        <taxon>Stylommatophora</taxon>
        <taxon>Helicina</taxon>
        <taxon>Arionoidea</taxon>
        <taxon>Arionidae</taxon>
        <taxon>Arion</taxon>
    </lineage>
</organism>
<dbReference type="AlphaFoldDB" id="A0A0B7C3N3"/>
<feature type="non-terminal residue" evidence="1">
    <location>
        <position position="79"/>
    </location>
</feature>
<reference evidence="1" key="1">
    <citation type="submission" date="2014-12" db="EMBL/GenBank/DDBJ databases">
        <title>Insight into the proteome of Arion vulgaris.</title>
        <authorList>
            <person name="Aradska J."/>
            <person name="Bulat T."/>
            <person name="Smidak R."/>
            <person name="Sarate P."/>
            <person name="Gangsoo J."/>
            <person name="Sialana F."/>
            <person name="Bilban M."/>
            <person name="Lubec G."/>
        </authorList>
    </citation>
    <scope>NUCLEOTIDE SEQUENCE</scope>
    <source>
        <tissue evidence="1">Skin</tissue>
    </source>
</reference>
<dbReference type="SUPFAM" id="SSF53098">
    <property type="entry name" value="Ribonuclease H-like"/>
    <property type="match status" value="1"/>
</dbReference>